<keyword evidence="2" id="KW-1185">Reference proteome</keyword>
<dbReference type="AlphaFoldDB" id="A0A391NY85"/>
<evidence type="ECO:0000313" key="1">
    <source>
        <dbReference type="EMBL" id="GCA65837.1"/>
    </source>
</evidence>
<proteinExistence type="predicted"/>
<evidence type="ECO:0000313" key="2">
    <source>
        <dbReference type="Proteomes" id="UP000265643"/>
    </source>
</evidence>
<comment type="caution">
    <text evidence="1">The sequence shown here is derived from an EMBL/GenBank/DDBJ whole genome shotgun (WGS) entry which is preliminary data.</text>
</comment>
<accession>A0A391NY85</accession>
<organism evidence="1 2">
    <name type="scientific">Mediterraneibacter butyricigenes</name>
    <dbReference type="NCBI Taxonomy" id="2316025"/>
    <lineage>
        <taxon>Bacteria</taxon>
        <taxon>Bacillati</taxon>
        <taxon>Bacillota</taxon>
        <taxon>Clostridia</taxon>
        <taxon>Lachnospirales</taxon>
        <taxon>Lachnospiraceae</taxon>
        <taxon>Mediterraneibacter</taxon>
    </lineage>
</organism>
<sequence length="218" mass="24333">MMKGKQMACVIATGILVLGSAVVLTKDSISEEKVIETAGMVTQNADGSASRDQNVMEVCSREEKQEIEDLIGQYYEWMTDGDVEAIRQITPVVSEAFQKEIESNHKFVETYQNLKIHMRKAKIRTGYAVFVEYEMKIRGIDTPVPGLGDLYVCQRQDGTYWICNSLYDEDAKAVLAEAAKDGEVKMLVESVEAKFEKAKEKDKILGSALTDLEKSVGK</sequence>
<protein>
    <submittedName>
        <fullName evidence="1">Uncharacterized protein</fullName>
    </submittedName>
</protein>
<dbReference type="Proteomes" id="UP000265643">
    <property type="component" value="Unassembled WGS sequence"/>
</dbReference>
<name>A0A391NY85_9FIRM</name>
<reference evidence="2" key="1">
    <citation type="submission" date="2018-09" db="EMBL/GenBank/DDBJ databases">
        <title>Draft Genome Sequence of Mediterraneibacter sp. KCTC 15684.</title>
        <authorList>
            <person name="Kim J.S."/>
            <person name="Han K.I."/>
            <person name="Suh M.K."/>
            <person name="Lee K.C."/>
            <person name="Eom M.K."/>
            <person name="Lee J.H."/>
            <person name="Park S.H."/>
            <person name="Kang S.W."/>
            <person name="Park J.E."/>
            <person name="Oh B.S."/>
            <person name="Yu S.Y."/>
            <person name="Choi S.H."/>
            <person name="Lee D.H."/>
            <person name="Yoon H."/>
            <person name="Kim B."/>
            <person name="Yang S.J."/>
            <person name="Lee J.S."/>
        </authorList>
    </citation>
    <scope>NUCLEOTIDE SEQUENCE [LARGE SCALE GENOMIC DNA]</scope>
    <source>
        <strain evidence="2">KCTC 15684</strain>
    </source>
</reference>
<dbReference type="EMBL" id="BHGK01000001">
    <property type="protein sequence ID" value="GCA65837.1"/>
    <property type="molecule type" value="Genomic_DNA"/>
</dbReference>
<gene>
    <name evidence="1" type="ORF">KGMB01110_02730</name>
</gene>